<dbReference type="Proteomes" id="UP000595140">
    <property type="component" value="Unassembled WGS sequence"/>
</dbReference>
<dbReference type="EMBL" id="OOIL02000603">
    <property type="protein sequence ID" value="VFQ67425.1"/>
    <property type="molecule type" value="Genomic_DNA"/>
</dbReference>
<reference evidence="1 2" key="1">
    <citation type="submission" date="2018-04" db="EMBL/GenBank/DDBJ databases">
        <authorList>
            <person name="Vogel A."/>
        </authorList>
    </citation>
    <scope>NUCLEOTIDE SEQUENCE [LARGE SCALE GENOMIC DNA]</scope>
</reference>
<sequence>MERATRDGDGGGGFTGSLEALGLKKLNRKPGNPRKFSQSSHAAAVCHSLAQIRFHLHPFDQIQRRSVIG</sequence>
<organism evidence="1 2">
    <name type="scientific">Cuscuta campestris</name>
    <dbReference type="NCBI Taxonomy" id="132261"/>
    <lineage>
        <taxon>Eukaryota</taxon>
        <taxon>Viridiplantae</taxon>
        <taxon>Streptophyta</taxon>
        <taxon>Embryophyta</taxon>
        <taxon>Tracheophyta</taxon>
        <taxon>Spermatophyta</taxon>
        <taxon>Magnoliopsida</taxon>
        <taxon>eudicotyledons</taxon>
        <taxon>Gunneridae</taxon>
        <taxon>Pentapetalae</taxon>
        <taxon>asterids</taxon>
        <taxon>lamiids</taxon>
        <taxon>Solanales</taxon>
        <taxon>Convolvulaceae</taxon>
        <taxon>Cuscuteae</taxon>
        <taxon>Cuscuta</taxon>
        <taxon>Cuscuta subgen. Grammica</taxon>
        <taxon>Cuscuta sect. Cleistogrammica</taxon>
    </lineage>
</organism>
<dbReference type="AlphaFoldDB" id="A0A484KSE7"/>
<name>A0A484KSE7_9ASTE</name>
<keyword evidence="2" id="KW-1185">Reference proteome</keyword>
<gene>
    <name evidence="1" type="ORF">CCAM_LOCUS9201</name>
</gene>
<evidence type="ECO:0000313" key="2">
    <source>
        <dbReference type="Proteomes" id="UP000595140"/>
    </source>
</evidence>
<proteinExistence type="predicted"/>
<accession>A0A484KSE7</accession>
<evidence type="ECO:0000313" key="1">
    <source>
        <dbReference type="EMBL" id="VFQ67425.1"/>
    </source>
</evidence>
<protein>
    <submittedName>
        <fullName evidence="1">Uncharacterized protein</fullName>
    </submittedName>
</protein>